<dbReference type="SMART" id="SM01134">
    <property type="entry name" value="DeoRC"/>
    <property type="match status" value="1"/>
</dbReference>
<dbReference type="Gene3D" id="1.10.10.10">
    <property type="entry name" value="Winged helix-like DNA-binding domain superfamily/Winged helix DNA-binding domain"/>
    <property type="match status" value="1"/>
</dbReference>
<keyword evidence="3" id="KW-0804">Transcription</keyword>
<dbReference type="EMBL" id="JXJQ01000011">
    <property type="protein sequence ID" value="KJY60429.1"/>
    <property type="molecule type" value="Genomic_DNA"/>
</dbReference>
<accession>A0A0F4LQ83</accession>
<dbReference type="InterPro" id="IPR036390">
    <property type="entry name" value="WH_DNA-bd_sf"/>
</dbReference>
<sequence>MSVAETRRKKIMALLQKHQSMAVSKIISQFSYSPATIRNDLKVLCNRGLIVRRHGFAAINSSTVQASNENFSDRTMKFHDEKVKLAHAAMKYIQSSECILLDASSTCYEIAKVLNKEPLRLTVITNGLMAANLLKANSLITPILIGGIVNGASSAVEGLLGLNLLTKLNIDYAFLSPEAFTLDKGLTDFSIYEVQLKQQMVKYSNKKIALISPDKLGHNSLATFSEADQIDQFIIAQTPQNATQITSIFQDHPHLHYIVV</sequence>
<evidence type="ECO:0000256" key="2">
    <source>
        <dbReference type="ARBA" id="ARBA00023125"/>
    </source>
</evidence>
<dbReference type="PROSITE" id="PS00894">
    <property type="entry name" value="HTH_DEOR_1"/>
    <property type="match status" value="1"/>
</dbReference>
<keyword evidence="6" id="KW-1185">Reference proteome</keyword>
<keyword evidence="1" id="KW-0805">Transcription regulation</keyword>
<dbReference type="AlphaFoldDB" id="A0A0F4LQ83"/>
<evidence type="ECO:0000313" key="6">
    <source>
        <dbReference type="Proteomes" id="UP000033558"/>
    </source>
</evidence>
<dbReference type="Pfam" id="PF00455">
    <property type="entry name" value="DeoRC"/>
    <property type="match status" value="1"/>
</dbReference>
<dbReference type="RefSeq" id="WP_046317764.1">
    <property type="nucleotide sequence ID" value="NZ_JBHSZT010000003.1"/>
</dbReference>
<dbReference type="PANTHER" id="PTHR30363">
    <property type="entry name" value="HTH-TYPE TRANSCRIPTIONAL REGULATOR SRLR-RELATED"/>
    <property type="match status" value="1"/>
</dbReference>
<evidence type="ECO:0000256" key="1">
    <source>
        <dbReference type="ARBA" id="ARBA00023015"/>
    </source>
</evidence>
<dbReference type="OrthoDB" id="9797223at2"/>
<keyword evidence="2" id="KW-0238">DNA-binding</keyword>
<dbReference type="InterPro" id="IPR037171">
    <property type="entry name" value="NagB/RpiA_transferase-like"/>
</dbReference>
<dbReference type="GO" id="GO:0003677">
    <property type="term" value="F:DNA binding"/>
    <property type="evidence" value="ECO:0007669"/>
    <property type="project" value="UniProtKB-KW"/>
</dbReference>
<dbReference type="InterPro" id="IPR036388">
    <property type="entry name" value="WH-like_DNA-bd_sf"/>
</dbReference>
<dbReference type="SUPFAM" id="SSF100950">
    <property type="entry name" value="NagB/RpiA/CoA transferase-like"/>
    <property type="match status" value="1"/>
</dbReference>
<comment type="caution">
    <text evidence="5">The sequence shown here is derived from an EMBL/GenBank/DDBJ whole genome shotgun (WGS) entry which is preliminary data.</text>
</comment>
<dbReference type="InterPro" id="IPR018356">
    <property type="entry name" value="Tscrpt_reg_HTH_DeoR_CS"/>
</dbReference>
<reference evidence="5 6" key="1">
    <citation type="submission" date="2015-01" db="EMBL/GenBank/DDBJ databases">
        <title>Comparative genomics of the lactic acid bacteria isolated from the honey bee gut.</title>
        <authorList>
            <person name="Ellegaard K.M."/>
            <person name="Tamarit D."/>
            <person name="Javelind E."/>
            <person name="Olofsson T."/>
            <person name="Andersson S.G."/>
            <person name="Vasquez A."/>
        </authorList>
    </citation>
    <scope>NUCLEOTIDE SEQUENCE [LARGE SCALE GENOMIC DNA]</scope>
    <source>
        <strain evidence="5 6">Bin4</strain>
    </source>
</reference>
<dbReference type="Pfam" id="PF08220">
    <property type="entry name" value="HTH_DeoR"/>
    <property type="match status" value="1"/>
</dbReference>
<organism evidence="5 6">
    <name type="scientific">Bombilactobacillus mellifer</name>
    <dbReference type="NCBI Taxonomy" id="1218492"/>
    <lineage>
        <taxon>Bacteria</taxon>
        <taxon>Bacillati</taxon>
        <taxon>Bacillota</taxon>
        <taxon>Bacilli</taxon>
        <taxon>Lactobacillales</taxon>
        <taxon>Lactobacillaceae</taxon>
        <taxon>Bombilactobacillus</taxon>
    </lineage>
</organism>
<dbReference type="SUPFAM" id="SSF46785">
    <property type="entry name" value="Winged helix' DNA-binding domain"/>
    <property type="match status" value="1"/>
</dbReference>
<gene>
    <name evidence="5" type="ORF">JG30_15520</name>
</gene>
<dbReference type="InterPro" id="IPR050313">
    <property type="entry name" value="Carb_Metab_HTH_regulators"/>
</dbReference>
<dbReference type="PATRIC" id="fig|1218492.5.peg.1608"/>
<proteinExistence type="predicted"/>
<dbReference type="InterPro" id="IPR014036">
    <property type="entry name" value="DeoR-like_C"/>
</dbReference>
<dbReference type="InterPro" id="IPR001034">
    <property type="entry name" value="DeoR_HTH"/>
</dbReference>
<protein>
    <submittedName>
        <fullName evidence="5">Transcriptional regulator, DeoR family</fullName>
    </submittedName>
</protein>
<feature type="domain" description="HTH deoR-type" evidence="4">
    <location>
        <begin position="4"/>
        <end position="59"/>
    </location>
</feature>
<dbReference type="PANTHER" id="PTHR30363:SF44">
    <property type="entry name" value="AGA OPERON TRANSCRIPTIONAL REPRESSOR-RELATED"/>
    <property type="match status" value="1"/>
</dbReference>
<dbReference type="STRING" id="1218492.JG30_15520"/>
<dbReference type="GO" id="GO:0003700">
    <property type="term" value="F:DNA-binding transcription factor activity"/>
    <property type="evidence" value="ECO:0007669"/>
    <property type="project" value="InterPro"/>
</dbReference>
<dbReference type="PROSITE" id="PS51000">
    <property type="entry name" value="HTH_DEOR_2"/>
    <property type="match status" value="1"/>
</dbReference>
<evidence type="ECO:0000256" key="3">
    <source>
        <dbReference type="ARBA" id="ARBA00023163"/>
    </source>
</evidence>
<dbReference type="Proteomes" id="UP000033558">
    <property type="component" value="Unassembled WGS sequence"/>
</dbReference>
<dbReference type="SMART" id="SM00420">
    <property type="entry name" value="HTH_DEOR"/>
    <property type="match status" value="1"/>
</dbReference>
<evidence type="ECO:0000313" key="5">
    <source>
        <dbReference type="EMBL" id="KJY60429.1"/>
    </source>
</evidence>
<name>A0A0F4LQ83_9LACO</name>
<dbReference type="HOGENOM" id="CLU_060699_1_4_9"/>
<evidence type="ECO:0000259" key="4">
    <source>
        <dbReference type="PROSITE" id="PS51000"/>
    </source>
</evidence>